<dbReference type="Gene3D" id="3.30.428.10">
    <property type="entry name" value="HIT-like"/>
    <property type="match status" value="1"/>
</dbReference>
<feature type="domain" description="DUF4931" evidence="2">
    <location>
        <begin position="128"/>
        <end position="244"/>
    </location>
</feature>
<dbReference type="PIRSF" id="PIRSF031505">
    <property type="entry name" value="GalT_short"/>
    <property type="match status" value="1"/>
</dbReference>
<protein>
    <submittedName>
        <fullName evidence="3">DUF4931 domain-containing protein</fullName>
    </submittedName>
</protein>
<dbReference type="AlphaFoldDB" id="A0AAU9D6Y2"/>
<gene>
    <name evidence="3" type="ORF">XA3_17490</name>
</gene>
<feature type="domain" description="DUF4931" evidence="1">
    <location>
        <begin position="6"/>
        <end position="124"/>
    </location>
</feature>
<evidence type="ECO:0000259" key="1">
    <source>
        <dbReference type="Pfam" id="PF16285"/>
    </source>
</evidence>
<dbReference type="Pfam" id="PF16285">
    <property type="entry name" value="DUF4931_N"/>
    <property type="match status" value="1"/>
</dbReference>
<dbReference type="InterPro" id="IPR012361">
    <property type="entry name" value="GalT_short"/>
</dbReference>
<dbReference type="Proteomes" id="UP001321861">
    <property type="component" value="Chromosome"/>
</dbReference>
<dbReference type="Pfam" id="PF20956">
    <property type="entry name" value="DUF4931_C"/>
    <property type="match status" value="1"/>
</dbReference>
<organism evidence="3 4">
    <name type="scientific">Xylocopilactobacillus apicola</name>
    <dbReference type="NCBI Taxonomy" id="2932184"/>
    <lineage>
        <taxon>Bacteria</taxon>
        <taxon>Bacillati</taxon>
        <taxon>Bacillota</taxon>
        <taxon>Bacilli</taxon>
        <taxon>Lactobacillales</taxon>
        <taxon>Lactobacillaceae</taxon>
        <taxon>Xylocopilactobacillus</taxon>
    </lineage>
</organism>
<sequence length="248" mass="28476">MNLIFQPEVAQKKPHGSNNCPFCEPSDLTDILDQEGDCIWVVNKYRTLKDAWQTLIIETNQHDGDFSNYTQTQNRAIIKFAYSKWQEVIASEKFRSVLFYKNFGPHSGGSLTHPHMQIVGLDQIDVLDNVAIDNFTGIKVWEQGGVKVNLSTQPIGGFLEINFWLDSVKALDSFADSLQIVVRYLMNDYLEGRMDSYNLFFYQFPGQVLVKILARYVTSPYFVGYKIPQVNDEKTMEHIKNQLGQLLC</sequence>
<accession>A0AAU9D6Y2</accession>
<evidence type="ECO:0000313" key="4">
    <source>
        <dbReference type="Proteomes" id="UP001321861"/>
    </source>
</evidence>
<dbReference type="EMBL" id="AP026802">
    <property type="protein sequence ID" value="BDR59308.1"/>
    <property type="molecule type" value="Genomic_DNA"/>
</dbReference>
<name>A0AAU9D6Y2_9LACO</name>
<keyword evidence="4" id="KW-1185">Reference proteome</keyword>
<reference evidence="3 4" key="1">
    <citation type="journal article" date="2023" name="Microbiol. Spectr.">
        <title>Symbiosis of Carpenter Bees with Uncharacterized Lactic Acid Bacteria Showing NAD Auxotrophy.</title>
        <authorList>
            <person name="Kawasaki S."/>
            <person name="Ozawa K."/>
            <person name="Mori T."/>
            <person name="Yamamoto A."/>
            <person name="Ito M."/>
            <person name="Ohkuma M."/>
            <person name="Sakamoto M."/>
            <person name="Matsutani M."/>
        </authorList>
    </citation>
    <scope>NUCLEOTIDE SEQUENCE [LARGE SCALE GENOMIC DNA]</scope>
    <source>
        <strain evidence="3 4">XA3</strain>
    </source>
</reference>
<dbReference type="SUPFAM" id="SSF54197">
    <property type="entry name" value="HIT-like"/>
    <property type="match status" value="1"/>
</dbReference>
<evidence type="ECO:0000259" key="2">
    <source>
        <dbReference type="Pfam" id="PF20956"/>
    </source>
</evidence>
<dbReference type="RefSeq" id="WP_317635111.1">
    <property type="nucleotide sequence ID" value="NZ_AP026802.1"/>
</dbReference>
<proteinExistence type="predicted"/>
<dbReference type="InterPro" id="IPR049285">
    <property type="entry name" value="DUF4931_C"/>
</dbReference>
<dbReference type="InterPro" id="IPR046322">
    <property type="entry name" value="DUF4931"/>
</dbReference>
<dbReference type="InterPro" id="IPR036265">
    <property type="entry name" value="HIT-like_sf"/>
</dbReference>
<dbReference type="KEGG" id="xap:XA3_17490"/>
<evidence type="ECO:0000313" key="3">
    <source>
        <dbReference type="EMBL" id="BDR59308.1"/>
    </source>
</evidence>